<gene>
    <name evidence="2" type="ORF">KUH32_04700</name>
</gene>
<evidence type="ECO:0000313" key="2">
    <source>
        <dbReference type="EMBL" id="MBV2359066.1"/>
    </source>
</evidence>
<evidence type="ECO:0000256" key="1">
    <source>
        <dbReference type="SAM" id="Phobius"/>
    </source>
</evidence>
<name>A0ABS6N4X5_9RHOB</name>
<dbReference type="Proteomes" id="UP001166293">
    <property type="component" value="Unassembled WGS sequence"/>
</dbReference>
<comment type="caution">
    <text evidence="2">The sequence shown here is derived from an EMBL/GenBank/DDBJ whole genome shotgun (WGS) entry which is preliminary data.</text>
</comment>
<keyword evidence="1" id="KW-0472">Membrane</keyword>
<dbReference type="RefSeq" id="WP_217776899.1">
    <property type="nucleotide sequence ID" value="NZ_JAHRWL010000001.1"/>
</dbReference>
<protein>
    <submittedName>
        <fullName evidence="2">Aspartate carbamoyltransferase catalytic subunit</fullName>
    </submittedName>
</protein>
<organism evidence="2 3">
    <name type="scientific">Thalassococcus arenae</name>
    <dbReference type="NCBI Taxonomy" id="2851652"/>
    <lineage>
        <taxon>Bacteria</taxon>
        <taxon>Pseudomonadati</taxon>
        <taxon>Pseudomonadota</taxon>
        <taxon>Alphaproteobacteria</taxon>
        <taxon>Rhodobacterales</taxon>
        <taxon>Roseobacteraceae</taxon>
        <taxon>Thalassococcus</taxon>
    </lineage>
</organism>
<keyword evidence="1" id="KW-1133">Transmembrane helix</keyword>
<sequence>MTGATETGSGQSGWDGILADGEMVVWQGKPSRRLRIGRVDMARTGMGLVFVVFAIFWISQTAPTAGSGMARVFSLAGLLFLAIGLYNAGGHLVWRGFKHRFTTYTLSDRRAFIATNLPLQGRRLQSHPIAPDAAVALEDGEPGSVWFAHRHVGHDSGSRRVPVGFENISAPRAVYDLVRLVQRGAA</sequence>
<reference evidence="2" key="1">
    <citation type="submission" date="2021-06" db="EMBL/GenBank/DDBJ databases">
        <title>Thalassococcus sp. CAU 1522 isolated from sea sand, Republic of Korea.</title>
        <authorList>
            <person name="Kim W."/>
        </authorList>
    </citation>
    <scope>NUCLEOTIDE SEQUENCE</scope>
    <source>
        <strain evidence="2">CAU 1522</strain>
    </source>
</reference>
<keyword evidence="3" id="KW-1185">Reference proteome</keyword>
<keyword evidence="1" id="KW-0812">Transmembrane</keyword>
<evidence type="ECO:0000313" key="3">
    <source>
        <dbReference type="Proteomes" id="UP001166293"/>
    </source>
</evidence>
<dbReference type="EMBL" id="JAHRWL010000001">
    <property type="protein sequence ID" value="MBV2359066.1"/>
    <property type="molecule type" value="Genomic_DNA"/>
</dbReference>
<accession>A0ABS6N4X5</accession>
<feature type="transmembrane region" description="Helical" evidence="1">
    <location>
        <begin position="72"/>
        <end position="94"/>
    </location>
</feature>
<proteinExistence type="predicted"/>
<feature type="transmembrane region" description="Helical" evidence="1">
    <location>
        <begin position="41"/>
        <end position="60"/>
    </location>
</feature>